<dbReference type="SMART" id="SM00201">
    <property type="entry name" value="SO"/>
    <property type="match status" value="5"/>
</dbReference>
<feature type="domain" description="SMB" evidence="5">
    <location>
        <begin position="433"/>
        <end position="472"/>
    </location>
</feature>
<dbReference type="SUPFAM" id="SSF49854">
    <property type="entry name" value="Spermadhesin, CUB domain"/>
    <property type="match status" value="2"/>
</dbReference>
<dbReference type="Pfam" id="PF01033">
    <property type="entry name" value="Somatomedin_B"/>
    <property type="match status" value="2"/>
</dbReference>
<feature type="domain" description="SMB" evidence="5">
    <location>
        <begin position="388"/>
        <end position="427"/>
    </location>
</feature>
<dbReference type="Pfam" id="PF00100">
    <property type="entry name" value="Zona_pellucida"/>
    <property type="match status" value="1"/>
</dbReference>
<feature type="chain" id="PRO_5017377188" evidence="3">
    <location>
        <begin position="20"/>
        <end position="879"/>
    </location>
</feature>
<evidence type="ECO:0000256" key="1">
    <source>
        <dbReference type="ARBA" id="ARBA00023157"/>
    </source>
</evidence>
<evidence type="ECO:0000259" key="6">
    <source>
        <dbReference type="PROSITE" id="PS51034"/>
    </source>
</evidence>
<dbReference type="GeneTree" id="ENSGT00940000165331"/>
<name>A0A3B1KGA4_ASTMX</name>
<dbReference type="AlphaFoldDB" id="A0A3B1KGA4"/>
<dbReference type="PROSITE" id="PS51034">
    <property type="entry name" value="ZP_2"/>
    <property type="match status" value="1"/>
</dbReference>
<dbReference type="InterPro" id="IPR000859">
    <property type="entry name" value="CUB_dom"/>
</dbReference>
<protein>
    <submittedName>
        <fullName evidence="7">CUB and zona pellucida-like domains 1, tandem duplicate 1</fullName>
    </submittedName>
</protein>
<feature type="domain" description="CUB" evidence="4">
    <location>
        <begin position="468"/>
        <end position="591"/>
    </location>
</feature>
<reference evidence="8" key="1">
    <citation type="submission" date="2013-03" db="EMBL/GenBank/DDBJ databases">
        <authorList>
            <person name="Jeffery W."/>
            <person name="Warren W."/>
            <person name="Wilson R.K."/>
        </authorList>
    </citation>
    <scope>NUCLEOTIDE SEQUENCE</scope>
    <source>
        <strain evidence="8">female</strain>
    </source>
</reference>
<feature type="domain" description="SMB" evidence="5">
    <location>
        <begin position="300"/>
        <end position="339"/>
    </location>
</feature>
<accession>A0A3B1KGA4</accession>
<dbReference type="SUPFAM" id="SSF90188">
    <property type="entry name" value="Somatomedin B domain"/>
    <property type="match status" value="5"/>
</dbReference>
<feature type="signal peptide" evidence="3">
    <location>
        <begin position="1"/>
        <end position="19"/>
    </location>
</feature>
<dbReference type="Gene3D" id="4.10.410.20">
    <property type="match status" value="2"/>
</dbReference>
<dbReference type="InterPro" id="IPR042235">
    <property type="entry name" value="ZP-C_dom"/>
</dbReference>
<dbReference type="Gene3D" id="2.60.40.4100">
    <property type="entry name" value="Zona pellucida, ZP-C domain"/>
    <property type="match status" value="1"/>
</dbReference>
<dbReference type="SMART" id="SM00241">
    <property type="entry name" value="ZP"/>
    <property type="match status" value="1"/>
</dbReference>
<comment type="caution">
    <text evidence="2">Lacks conserved residue(s) required for the propagation of feature annotation.</text>
</comment>
<evidence type="ECO:0000256" key="2">
    <source>
        <dbReference type="PROSITE-ProRule" id="PRU00059"/>
    </source>
</evidence>
<keyword evidence="8" id="KW-1185">Reference proteome</keyword>
<dbReference type="FunFam" id="2.60.120.290:FF:000013">
    <property type="entry name" value="Membrane frizzled-related protein"/>
    <property type="match status" value="2"/>
</dbReference>
<dbReference type="PANTHER" id="PTHR46908:SF8">
    <property type="entry name" value="C-TYPE LECTIN DOMAIN-CONTAINING PROTEIN"/>
    <property type="match status" value="1"/>
</dbReference>
<dbReference type="PROSITE" id="PS01180">
    <property type="entry name" value="CUB"/>
    <property type="match status" value="2"/>
</dbReference>
<dbReference type="PROSITE" id="PS00524">
    <property type="entry name" value="SMB_1"/>
    <property type="match status" value="5"/>
</dbReference>
<dbReference type="InterPro" id="IPR052129">
    <property type="entry name" value="Spermadhesin-Link_domain"/>
</dbReference>
<evidence type="ECO:0000259" key="5">
    <source>
        <dbReference type="PROSITE" id="PS50958"/>
    </source>
</evidence>
<sequence>MELGAVITLLSSLLIGANTYTTAGVAGSCGGYYTASSGAFHSPGYPGNYPNYADCSWHISSGGGMNIRLTVNSIDVEAHTHCGYDGIRVYDGGSTSSPLIETMCGSTTKTFFSRGSDLTIVFFSDGSAVGQGFVARWDFEEFNTGTTWPQATEDSDFNTDPTAWITEFDYTTEDSSWTTDVTDTDWTTTTAEPTERTSHDFNTDPTAWITEFDYTTEDSSWTTDVTDTDWTTTTAEPTARTFHGFSCYLGCNYVSSICSCNSSCQYNGNCCYDYYDYCHTETTSTTGYTTTTPDYTTPTTEPSCRWNCGANFSSCSCSSSCQYNRNCCQDYYAYCFSTTESPTTESPSCRWNCGYSFSSCSCDSSCQYYGNCCHDYHLYCSSTTQRPPEPSCRWNCGANFSSCSCSSSCQYNRNCCQDYYAYCFSTTESPTTESPSCRWNCGYSFSSCSCDSSCQYYGNCCHDYHLYCSSTTQRPPVTAPNCGGSLFGSGFLSSPNYPNYYHDNAYCVWRLSALPGEKIFLSFVDLELENCCGCDYVNVYDGSTTASPLLGNLCFNSGLQDFHSSSSYLTVLFRSDYSVVARGFKASYSSSLPSNTARVKCSSDRMIIEIRRSYLESLGISWHNLYVDDHRCRPSANSYEVSFNFPVGQCGTNKKFYNGRVVYNNNVRAAPSQSGEITRTIDEFLLNVTCHMEQDTTAGTVYKAKELVNSTITGTGRFNATMSFFPSPSFSYPILEHPYEVKINQNLYVQVQLTRADNTLDVFLETCEASPNHNFDARVYTLLRNGCEQDKTVEILTNGRHYYAQFSFKAFKFLRTHAFVFLQCRVLVCADNDYGSRCRRGCLNRTKRSLDSAHHTEVVTLGPITLKGSRSAAKVDVGK</sequence>
<evidence type="ECO:0000256" key="3">
    <source>
        <dbReference type="SAM" id="SignalP"/>
    </source>
</evidence>
<reference evidence="7" key="4">
    <citation type="submission" date="2025-09" db="UniProtKB">
        <authorList>
            <consortium name="Ensembl"/>
        </authorList>
    </citation>
    <scope>IDENTIFICATION</scope>
</reference>
<keyword evidence="1" id="KW-1015">Disulfide bond</keyword>
<dbReference type="Pfam" id="PF00431">
    <property type="entry name" value="CUB"/>
    <property type="match status" value="2"/>
</dbReference>
<feature type="domain" description="SMB" evidence="5">
    <location>
        <begin position="345"/>
        <end position="384"/>
    </location>
</feature>
<dbReference type="PROSITE" id="PS50958">
    <property type="entry name" value="SMB_2"/>
    <property type="match status" value="5"/>
</dbReference>
<organism evidence="7 8">
    <name type="scientific">Astyanax mexicanus</name>
    <name type="common">Blind cave fish</name>
    <name type="synonym">Astyanax fasciatus mexicanus</name>
    <dbReference type="NCBI Taxonomy" id="7994"/>
    <lineage>
        <taxon>Eukaryota</taxon>
        <taxon>Metazoa</taxon>
        <taxon>Chordata</taxon>
        <taxon>Craniata</taxon>
        <taxon>Vertebrata</taxon>
        <taxon>Euteleostomi</taxon>
        <taxon>Actinopterygii</taxon>
        <taxon>Neopterygii</taxon>
        <taxon>Teleostei</taxon>
        <taxon>Ostariophysi</taxon>
        <taxon>Characiformes</taxon>
        <taxon>Characoidei</taxon>
        <taxon>Acestrorhamphidae</taxon>
        <taxon>Acestrorhamphinae</taxon>
        <taxon>Astyanax</taxon>
    </lineage>
</organism>
<dbReference type="InterPro" id="IPR001212">
    <property type="entry name" value="Somatomedin_B_dom"/>
</dbReference>
<dbReference type="CDD" id="cd00041">
    <property type="entry name" value="CUB"/>
    <property type="match status" value="2"/>
</dbReference>
<feature type="domain" description="CUB" evidence="4">
    <location>
        <begin position="29"/>
        <end position="140"/>
    </location>
</feature>
<keyword evidence="3" id="KW-0732">Signal</keyword>
<evidence type="ECO:0000313" key="7">
    <source>
        <dbReference type="Ensembl" id="ENSAMXP00000052911.1"/>
    </source>
</evidence>
<dbReference type="Bgee" id="ENSAMXG00000037153">
    <property type="expression patterns" value="Expressed in intestine and 4 other cell types or tissues"/>
</dbReference>
<dbReference type="SMART" id="SM00042">
    <property type="entry name" value="CUB"/>
    <property type="match status" value="2"/>
</dbReference>
<evidence type="ECO:0000259" key="4">
    <source>
        <dbReference type="PROSITE" id="PS01180"/>
    </source>
</evidence>
<dbReference type="Gene3D" id="2.60.120.290">
    <property type="entry name" value="Spermadhesin, CUB domain"/>
    <property type="match status" value="2"/>
</dbReference>
<feature type="domain" description="SMB" evidence="5">
    <location>
        <begin position="243"/>
        <end position="283"/>
    </location>
</feature>
<dbReference type="Proteomes" id="UP000018467">
    <property type="component" value="Unassembled WGS sequence"/>
</dbReference>
<proteinExistence type="predicted"/>
<dbReference type="InterPro" id="IPR001507">
    <property type="entry name" value="ZP_dom"/>
</dbReference>
<dbReference type="PANTHER" id="PTHR46908">
    <property type="entry name" value="CUBILIN-LIKE PROTEIN"/>
    <property type="match status" value="1"/>
</dbReference>
<evidence type="ECO:0000313" key="8">
    <source>
        <dbReference type="Proteomes" id="UP000018467"/>
    </source>
</evidence>
<reference evidence="7" key="3">
    <citation type="submission" date="2025-08" db="UniProtKB">
        <authorList>
            <consortium name="Ensembl"/>
        </authorList>
    </citation>
    <scope>IDENTIFICATION</scope>
</reference>
<reference evidence="8" key="2">
    <citation type="journal article" date="2014" name="Nat. Commun.">
        <title>The cavefish genome reveals candidate genes for eye loss.</title>
        <authorList>
            <person name="McGaugh S.E."/>
            <person name="Gross J.B."/>
            <person name="Aken B."/>
            <person name="Blin M."/>
            <person name="Borowsky R."/>
            <person name="Chalopin D."/>
            <person name="Hinaux H."/>
            <person name="Jeffery W.R."/>
            <person name="Keene A."/>
            <person name="Ma L."/>
            <person name="Minx P."/>
            <person name="Murphy D."/>
            <person name="O'Quin K.E."/>
            <person name="Retaux S."/>
            <person name="Rohner N."/>
            <person name="Searle S.M."/>
            <person name="Stahl B.A."/>
            <person name="Tabin C."/>
            <person name="Volff J.N."/>
            <person name="Yoshizawa M."/>
            <person name="Warren W.C."/>
        </authorList>
    </citation>
    <scope>NUCLEOTIDE SEQUENCE [LARGE SCALE GENOMIC DNA]</scope>
    <source>
        <strain evidence="8">female</strain>
    </source>
</reference>
<feature type="domain" description="ZP" evidence="6">
    <location>
        <begin position="600"/>
        <end position="845"/>
    </location>
</feature>
<dbReference type="Gene3D" id="2.60.40.3210">
    <property type="entry name" value="Zona pellucida, ZP-N domain"/>
    <property type="match status" value="1"/>
</dbReference>
<dbReference type="InterPro" id="IPR036024">
    <property type="entry name" value="Somatomedin_B-like_dom_sf"/>
</dbReference>
<dbReference type="Ensembl" id="ENSAMXT00000041318.1">
    <property type="protein sequence ID" value="ENSAMXP00000052911.1"/>
    <property type="gene ID" value="ENSAMXG00000037153.1"/>
</dbReference>
<dbReference type="InterPro" id="IPR035914">
    <property type="entry name" value="Sperma_CUB_dom_sf"/>
</dbReference>
<dbReference type="InParanoid" id="A0A3B1KGA4"/>
<dbReference type="InterPro" id="IPR055355">
    <property type="entry name" value="ZP-C"/>
</dbReference>